<proteinExistence type="inferred from homology"/>
<protein>
    <submittedName>
        <fullName evidence="3">Major capsid protein</fullName>
    </submittedName>
</protein>
<dbReference type="InterPro" id="IPR003514">
    <property type="entry name" value="Microviridae_protein_F"/>
</dbReference>
<keyword evidence="2" id="KW-1133">Transmembrane helix</keyword>
<keyword evidence="2" id="KW-0472">Membrane</keyword>
<reference evidence="3" key="1">
    <citation type="submission" date="2020-01" db="EMBL/GenBank/DDBJ databases">
        <title>Novel CRESS-DNA virus.</title>
        <authorList>
            <person name="Liu Q."/>
            <person name="Shan T."/>
            <person name="Yang S."/>
            <person name="Zhang W."/>
        </authorList>
    </citation>
    <scope>NUCLEOTIDE SEQUENCE</scope>
    <source>
        <strain evidence="3">Blp210cre3</strain>
    </source>
</reference>
<name>A0A6M3YQ08_9VIRU</name>
<accession>A0A6M3YQ08</accession>
<dbReference type="SUPFAM" id="SSF88645">
    <property type="entry name" value="ssDNA viruses"/>
    <property type="match status" value="1"/>
</dbReference>
<dbReference type="InterPro" id="IPR037002">
    <property type="entry name" value="Microviridae_protein_F_sf"/>
</dbReference>
<feature type="transmembrane region" description="Helical" evidence="2">
    <location>
        <begin position="21"/>
        <end position="38"/>
    </location>
</feature>
<evidence type="ECO:0000256" key="1">
    <source>
        <dbReference type="ARBA" id="ARBA00009963"/>
    </source>
</evidence>
<keyword evidence="2" id="KW-0812">Transmembrane</keyword>
<comment type="similarity">
    <text evidence="1">Belongs to the microviridae F protein family.</text>
</comment>
<dbReference type="Pfam" id="PF02305">
    <property type="entry name" value="Phage_F"/>
    <property type="match status" value="1"/>
</dbReference>
<evidence type="ECO:0000256" key="2">
    <source>
        <dbReference type="SAM" id="Phobius"/>
    </source>
</evidence>
<sequence length="416" mass="46468">MKPKGVRKITNRGISSVHDELGNLSVNMFPFLMYYLIWNEYYRDQDLQTEVSFEDWISGYTPTSLSLLAPCWSKDYFTTARPWPQKGPEVTIPVNLTSGGSPLISATTTLSGGSISGNGAPSFNVPGNTSPDFNNSGQFTYTPGGSLANWSNPALKLNNPTATTDITWNGGPDTTGSISINDFREGLALQRFEEHRALWGSRYEDLLRYLGVRPQDARLQLPEYLGGFSSPIQFSEVLQTSAGEAGGVGDLYGHGISAARSRRIRRFIPEHGYIMTLLCVRPISVYAQGIERLWSKSTKYDFWTKELEHIGQQEVFNSEVYADGSSDDGNTFGFQNRYDEYRRGVSVVTGEFRTNQDFWTLARIFANRPALNSDFVECNPSDRIFQVGQQNSDQLYAMVKNNVIAKRLVSKNGNPI</sequence>
<organism evidence="3">
    <name type="scientific">Cressdnaviricota sp</name>
    <dbReference type="NCBI Taxonomy" id="2748378"/>
    <lineage>
        <taxon>Viruses</taxon>
        <taxon>Monodnaviria</taxon>
        <taxon>Shotokuvirae</taxon>
        <taxon>Cressdnaviricota</taxon>
    </lineage>
</organism>
<evidence type="ECO:0000313" key="3">
    <source>
        <dbReference type="EMBL" id="QJI53668.1"/>
    </source>
</evidence>
<dbReference type="EMBL" id="MN928950">
    <property type="protein sequence ID" value="QJI53668.1"/>
    <property type="molecule type" value="Genomic_DNA"/>
</dbReference>
<dbReference type="Gene3D" id="2.60.169.10">
    <property type="entry name" value="Microviridae F protein"/>
    <property type="match status" value="2"/>
</dbReference>
<dbReference type="InterPro" id="IPR016184">
    <property type="entry name" value="Capsid/spike_ssDNA_virus"/>
</dbReference>
<dbReference type="GO" id="GO:0005198">
    <property type="term" value="F:structural molecule activity"/>
    <property type="evidence" value="ECO:0007669"/>
    <property type="project" value="InterPro"/>
</dbReference>